<evidence type="ECO:0000256" key="1">
    <source>
        <dbReference type="SAM" id="MobiDB-lite"/>
    </source>
</evidence>
<protein>
    <submittedName>
        <fullName evidence="2">Uncharacterized protein</fullName>
    </submittedName>
</protein>
<sequence>MSCRDDPMIKEKRLASPFIVCGEVEDTYPLRALSNHLSILSASSECASRSYGHTSEKMLLYRICIFSLIISTTLARRGGGSSGRGMSRARSSASHRRSSSPRFTRKFSKVGSIQRTSMFRATVFGAAAGYLTFRAGRHFINDPSKPIISTENKLEKRKAKV</sequence>
<feature type="region of interest" description="Disordered" evidence="1">
    <location>
        <begin position="75"/>
        <end position="106"/>
    </location>
</feature>
<feature type="compositionally biased region" description="Basic residues" evidence="1">
    <location>
        <begin position="93"/>
        <end position="106"/>
    </location>
</feature>
<dbReference type="EMBL" id="KI660184">
    <property type="protein sequence ID" value="ETN77244.1"/>
    <property type="molecule type" value="Genomic_DNA"/>
</dbReference>
<organism evidence="2 3">
    <name type="scientific">Necator americanus</name>
    <name type="common">Human hookworm</name>
    <dbReference type="NCBI Taxonomy" id="51031"/>
    <lineage>
        <taxon>Eukaryota</taxon>
        <taxon>Metazoa</taxon>
        <taxon>Ecdysozoa</taxon>
        <taxon>Nematoda</taxon>
        <taxon>Chromadorea</taxon>
        <taxon>Rhabditida</taxon>
        <taxon>Rhabditina</taxon>
        <taxon>Rhabditomorpha</taxon>
        <taxon>Strongyloidea</taxon>
        <taxon>Ancylostomatidae</taxon>
        <taxon>Bunostominae</taxon>
        <taxon>Necator</taxon>
    </lineage>
</organism>
<proteinExistence type="predicted"/>
<evidence type="ECO:0000313" key="2">
    <source>
        <dbReference type="EMBL" id="ETN77244.1"/>
    </source>
</evidence>
<keyword evidence="3" id="KW-1185">Reference proteome</keyword>
<dbReference type="CTD" id="25351229"/>
<evidence type="ECO:0000313" key="3">
    <source>
        <dbReference type="Proteomes" id="UP000053676"/>
    </source>
</evidence>
<dbReference type="OrthoDB" id="5806435at2759"/>
<dbReference type="GeneID" id="25351229"/>
<dbReference type="AlphaFoldDB" id="W2T6I7"/>
<reference evidence="3" key="1">
    <citation type="journal article" date="2014" name="Nat. Genet.">
        <title>Genome of the human hookworm Necator americanus.</title>
        <authorList>
            <person name="Tang Y.T."/>
            <person name="Gao X."/>
            <person name="Rosa B.A."/>
            <person name="Abubucker S."/>
            <person name="Hallsworth-Pepin K."/>
            <person name="Martin J."/>
            <person name="Tyagi R."/>
            <person name="Heizer E."/>
            <person name="Zhang X."/>
            <person name="Bhonagiri-Palsikar V."/>
            <person name="Minx P."/>
            <person name="Warren W.C."/>
            <person name="Wang Q."/>
            <person name="Zhan B."/>
            <person name="Hotez P.J."/>
            <person name="Sternberg P.W."/>
            <person name="Dougall A."/>
            <person name="Gaze S.T."/>
            <person name="Mulvenna J."/>
            <person name="Sotillo J."/>
            <person name="Ranganathan S."/>
            <person name="Rabelo E.M."/>
            <person name="Wilson R.K."/>
            <person name="Felgner P.L."/>
            <person name="Bethony J."/>
            <person name="Hawdon J.M."/>
            <person name="Gasser R.B."/>
            <person name="Loukas A."/>
            <person name="Mitreva M."/>
        </authorList>
    </citation>
    <scope>NUCLEOTIDE SEQUENCE [LARGE SCALE GENOMIC DNA]</scope>
</reference>
<name>W2T6I7_NECAM</name>
<dbReference type="KEGG" id="nai:NECAME_11200"/>
<accession>W2T6I7</accession>
<dbReference type="Proteomes" id="UP000053676">
    <property type="component" value="Unassembled WGS sequence"/>
</dbReference>
<gene>
    <name evidence="2" type="ORF">NECAME_11200</name>
</gene>